<name>T1L3Z7_TETUR</name>
<accession>T1L3Z7</accession>
<reference evidence="2" key="1">
    <citation type="submission" date="2011-08" db="EMBL/GenBank/DDBJ databases">
        <authorList>
            <person name="Rombauts S."/>
        </authorList>
    </citation>
    <scope>NUCLEOTIDE SEQUENCE</scope>
    <source>
        <strain evidence="2">London</strain>
    </source>
</reference>
<dbReference type="AlphaFoldDB" id="T1L3Z7"/>
<evidence type="ECO:0000313" key="2">
    <source>
        <dbReference type="Proteomes" id="UP000015104"/>
    </source>
</evidence>
<dbReference type="Proteomes" id="UP000015104">
    <property type="component" value="Unassembled WGS sequence"/>
</dbReference>
<dbReference type="HOGENOM" id="CLU_970852_0_0_1"/>
<keyword evidence="2" id="KW-1185">Reference proteome</keyword>
<sequence length="287" mass="33449">MDIVQFKKFLCANEFIKQIDSNFFRQCYNQWDLVKQQVENTLSKTPTEIILCKDITQTILRGVLLILTLELDNKSSWINDEDIFRQIQNVTEAMSILDSTLKAATIPHFIDPELEADDIQIAILVKSLTWRPSSRIEDAISKTIELTTKKGGKQLIMKSPISKLTIEEMTTCRFEESTTIVIGWYHLVQQTHLTMDIRSQLKSWADNNQTKLIVITQKMQNQWRNYIFTNDEIFYKTLKKNSFTITIGNNKIVFQSQAKYKQCMNCEKIYASYHPITNCDAINPRIE</sequence>
<proteinExistence type="predicted"/>
<dbReference type="EnsemblMetazoa" id="tetur37g00260.1">
    <property type="protein sequence ID" value="tetur37g00260.1"/>
    <property type="gene ID" value="tetur37g00260"/>
</dbReference>
<organism evidence="1 2">
    <name type="scientific">Tetranychus urticae</name>
    <name type="common">Two-spotted spider mite</name>
    <dbReference type="NCBI Taxonomy" id="32264"/>
    <lineage>
        <taxon>Eukaryota</taxon>
        <taxon>Metazoa</taxon>
        <taxon>Ecdysozoa</taxon>
        <taxon>Arthropoda</taxon>
        <taxon>Chelicerata</taxon>
        <taxon>Arachnida</taxon>
        <taxon>Acari</taxon>
        <taxon>Acariformes</taxon>
        <taxon>Trombidiformes</taxon>
        <taxon>Prostigmata</taxon>
        <taxon>Eleutherengona</taxon>
        <taxon>Raphignathae</taxon>
        <taxon>Tetranychoidea</taxon>
        <taxon>Tetranychidae</taxon>
        <taxon>Tetranychus</taxon>
    </lineage>
</organism>
<reference evidence="1" key="2">
    <citation type="submission" date="2015-06" db="UniProtKB">
        <authorList>
            <consortium name="EnsemblMetazoa"/>
        </authorList>
    </citation>
    <scope>IDENTIFICATION</scope>
</reference>
<dbReference type="EMBL" id="CAEY01001062">
    <property type="status" value="NOT_ANNOTATED_CDS"/>
    <property type="molecule type" value="Genomic_DNA"/>
</dbReference>
<protein>
    <submittedName>
        <fullName evidence="1">Uncharacterized protein</fullName>
    </submittedName>
</protein>
<evidence type="ECO:0000313" key="1">
    <source>
        <dbReference type="EnsemblMetazoa" id="tetur37g00260.1"/>
    </source>
</evidence>